<organism evidence="4 5">
    <name type="scientific">Thalassobaculum litoreum DSM 18839</name>
    <dbReference type="NCBI Taxonomy" id="1123362"/>
    <lineage>
        <taxon>Bacteria</taxon>
        <taxon>Pseudomonadati</taxon>
        <taxon>Pseudomonadota</taxon>
        <taxon>Alphaproteobacteria</taxon>
        <taxon>Rhodospirillales</taxon>
        <taxon>Thalassobaculaceae</taxon>
        <taxon>Thalassobaculum</taxon>
    </lineage>
</organism>
<dbReference type="GO" id="GO:0046872">
    <property type="term" value="F:metal ion binding"/>
    <property type="evidence" value="ECO:0007669"/>
    <property type="project" value="UniProtKB-KW"/>
</dbReference>
<feature type="domain" description="HD" evidence="3">
    <location>
        <begin position="16"/>
        <end position="157"/>
    </location>
</feature>
<accession>A0A8G2BFQ3</accession>
<reference evidence="4 5" key="1">
    <citation type="submission" date="2016-10" db="EMBL/GenBank/DDBJ databases">
        <authorList>
            <person name="Varghese N."/>
            <person name="Submissions S."/>
        </authorList>
    </citation>
    <scope>NUCLEOTIDE SEQUENCE [LARGE SCALE GENOMIC DNA]</scope>
    <source>
        <strain evidence="4 5">DSM 18839</strain>
    </source>
</reference>
<evidence type="ECO:0000259" key="3">
    <source>
        <dbReference type="Pfam" id="PF13023"/>
    </source>
</evidence>
<evidence type="ECO:0000313" key="5">
    <source>
        <dbReference type="Proteomes" id="UP000198615"/>
    </source>
</evidence>
<dbReference type="GO" id="GO:0005737">
    <property type="term" value="C:cytoplasm"/>
    <property type="evidence" value="ECO:0007669"/>
    <property type="project" value="TreeGrafter"/>
</dbReference>
<sequence length="206" mass="23033">MRNQARTILDFLSFSERIKRELRHSWLSDGRRESVAEHSWQMALMAILVAPHLRRPVDLLRVLEMIVVHDLTEAVIGDIPAFEVSPRQDAKRRREAEAALRIRDSLDADTGGHVYALFLELETGGTSEAKLVHALDRLEVQVQHNLAADETWEPVEYPMVFNRLSQPCRHDPFLAALAELVEADGAAKMAAAGIDVAAVRRAAEAA</sequence>
<dbReference type="Proteomes" id="UP000198615">
    <property type="component" value="Unassembled WGS sequence"/>
</dbReference>
<keyword evidence="5" id="KW-1185">Reference proteome</keyword>
<comment type="caution">
    <text evidence="4">The sequence shown here is derived from an EMBL/GenBank/DDBJ whole genome shotgun (WGS) entry which is preliminary data.</text>
</comment>
<dbReference type="OrthoDB" id="9796032at2"/>
<dbReference type="GO" id="GO:0002953">
    <property type="term" value="F:5'-deoxynucleotidase activity"/>
    <property type="evidence" value="ECO:0007669"/>
    <property type="project" value="InterPro"/>
</dbReference>
<evidence type="ECO:0000313" key="4">
    <source>
        <dbReference type="EMBL" id="SDF41788.1"/>
    </source>
</evidence>
<evidence type="ECO:0000256" key="1">
    <source>
        <dbReference type="ARBA" id="ARBA00022723"/>
    </source>
</evidence>
<evidence type="ECO:0000256" key="2">
    <source>
        <dbReference type="ARBA" id="ARBA00022801"/>
    </source>
</evidence>
<dbReference type="InterPro" id="IPR039356">
    <property type="entry name" value="YfbR/HDDC2"/>
</dbReference>
<dbReference type="Gene3D" id="1.10.3210.10">
    <property type="entry name" value="Hypothetical protein af1432"/>
    <property type="match status" value="1"/>
</dbReference>
<dbReference type="SUPFAM" id="SSF109604">
    <property type="entry name" value="HD-domain/PDEase-like"/>
    <property type="match status" value="1"/>
</dbReference>
<dbReference type="EMBL" id="FNBW01000003">
    <property type="protein sequence ID" value="SDF41788.1"/>
    <property type="molecule type" value="Genomic_DNA"/>
</dbReference>
<protein>
    <submittedName>
        <fullName evidence="4">Putative hydrolases of HD superfamily</fullName>
    </submittedName>
</protein>
<dbReference type="AlphaFoldDB" id="A0A8G2BFQ3"/>
<dbReference type="InterPro" id="IPR006674">
    <property type="entry name" value="HD_domain"/>
</dbReference>
<dbReference type="PANTHER" id="PTHR11845:SF13">
    <property type="entry name" value="5'-DEOXYNUCLEOTIDASE HDDC2"/>
    <property type="match status" value="1"/>
</dbReference>
<dbReference type="Pfam" id="PF13023">
    <property type="entry name" value="HD_3"/>
    <property type="match status" value="1"/>
</dbReference>
<dbReference type="PANTHER" id="PTHR11845">
    <property type="entry name" value="5'-DEOXYNUCLEOTIDASE HDDC2"/>
    <property type="match status" value="1"/>
</dbReference>
<proteinExistence type="predicted"/>
<gene>
    <name evidence="4" type="ORF">SAMN05660686_01256</name>
</gene>
<keyword evidence="2 4" id="KW-0378">Hydrolase</keyword>
<keyword evidence="1" id="KW-0479">Metal-binding</keyword>
<dbReference type="RefSeq" id="WP_093148979.1">
    <property type="nucleotide sequence ID" value="NZ_FNBW01000003.1"/>
</dbReference>
<name>A0A8G2BFQ3_9PROT</name>